<keyword evidence="2" id="KW-1185">Reference proteome</keyword>
<reference evidence="1 2" key="1">
    <citation type="submission" date="2016-10" db="EMBL/GenBank/DDBJ databases">
        <authorList>
            <person name="de Groot N.N."/>
        </authorList>
    </citation>
    <scope>NUCLEOTIDE SEQUENCE [LARGE SCALE GENOMIC DNA]</scope>
    <source>
        <strain evidence="1 2">CGMCC 1.9156</strain>
    </source>
</reference>
<accession>A0A1I2HLM7</accession>
<dbReference type="STRING" id="655355.SAMN05216283_104140"/>
<evidence type="ECO:0000313" key="1">
    <source>
        <dbReference type="EMBL" id="SFF30428.1"/>
    </source>
</evidence>
<dbReference type="Pfam" id="PF05014">
    <property type="entry name" value="Nuc_deoxyrib_tr"/>
    <property type="match status" value="1"/>
</dbReference>
<keyword evidence="1" id="KW-0808">Transferase</keyword>
<dbReference type="Proteomes" id="UP000198964">
    <property type="component" value="Unassembled WGS sequence"/>
</dbReference>
<name>A0A1I2HLM7_9BACT</name>
<dbReference type="Gene3D" id="3.40.50.450">
    <property type="match status" value="1"/>
</dbReference>
<dbReference type="EMBL" id="FONW01000004">
    <property type="protein sequence ID" value="SFF30428.1"/>
    <property type="molecule type" value="Genomic_DNA"/>
</dbReference>
<gene>
    <name evidence="1" type="ORF">SAMN05216283_104140</name>
</gene>
<dbReference type="GO" id="GO:0016740">
    <property type="term" value="F:transferase activity"/>
    <property type="evidence" value="ECO:0007669"/>
    <property type="project" value="UniProtKB-KW"/>
</dbReference>
<proteinExistence type="predicted"/>
<dbReference type="InterPro" id="IPR007710">
    <property type="entry name" value="Nucleoside_deoxyribTrfase"/>
</dbReference>
<sequence length="315" mass="36978">MNHNNMKCPITELDAERVDGNSYRLELNDDYLFVRLGFTFNMLSNQEKFKKNRYLLAGAILNKQLADESENDIYWFTLTSDSFDEKLSRIEYPKTPKAKLDNLLKTLFEFQNVEGELIQINGVVSKPEFYYKHFFRSASECFYYFKELKYQELIDCVFNDATNEPFKFRITFKGLNYYLELTERGDLSNRCFVAMSFDKNMKETRDAIKLAIEKNDFEPIIIDEQIIESSQTINDAIIAAIKSCKFCIADFTQQKDGVYFESGFAVGLGKPVIYSCRNDWFKRSHFDTNHFPHVIYESTTELTALLDKKIKAWIK</sequence>
<evidence type="ECO:0000313" key="2">
    <source>
        <dbReference type="Proteomes" id="UP000198964"/>
    </source>
</evidence>
<dbReference type="AlphaFoldDB" id="A0A1I2HLM7"/>
<dbReference type="RefSeq" id="WP_093919825.1">
    <property type="nucleotide sequence ID" value="NZ_FONW01000004.1"/>
</dbReference>
<organism evidence="1 2">
    <name type="scientific">Sunxiuqinia elliptica</name>
    <dbReference type="NCBI Taxonomy" id="655355"/>
    <lineage>
        <taxon>Bacteria</taxon>
        <taxon>Pseudomonadati</taxon>
        <taxon>Bacteroidota</taxon>
        <taxon>Bacteroidia</taxon>
        <taxon>Marinilabiliales</taxon>
        <taxon>Prolixibacteraceae</taxon>
        <taxon>Sunxiuqinia</taxon>
    </lineage>
</organism>
<dbReference type="SUPFAM" id="SSF52309">
    <property type="entry name" value="N-(deoxy)ribosyltransferase-like"/>
    <property type="match status" value="1"/>
</dbReference>
<protein>
    <submittedName>
        <fullName evidence="1">Nucleoside 2-deoxyribosyltransferase</fullName>
    </submittedName>
</protein>